<evidence type="ECO:0000256" key="1">
    <source>
        <dbReference type="ARBA" id="ARBA00022786"/>
    </source>
</evidence>
<proteinExistence type="predicted"/>
<protein>
    <submittedName>
        <fullName evidence="2">Uncharacterized protein</fullName>
    </submittedName>
</protein>
<evidence type="ECO:0000313" key="3">
    <source>
        <dbReference type="Proteomes" id="UP000224567"/>
    </source>
</evidence>
<dbReference type="STRING" id="33114.A0A2G2VMG8"/>
<dbReference type="Proteomes" id="UP000224567">
    <property type="component" value="Unassembled WGS sequence"/>
</dbReference>
<dbReference type="EMBL" id="MLFT02000011">
    <property type="protein sequence ID" value="PHT34176.1"/>
    <property type="molecule type" value="Genomic_DNA"/>
</dbReference>
<sequence length="98" mass="10858">MIGENPEFIPSLLELLRGGTNREKKNALVNIFGLLMFPENNWRVIAAGLVPLVVNLLKYFERKDLITDSLAVLSALSERLDGAMVVLYAGALPIIVMF</sequence>
<dbReference type="Gene3D" id="1.25.10.10">
    <property type="entry name" value="Leucine-rich Repeat Variant"/>
    <property type="match status" value="1"/>
</dbReference>
<reference evidence="3" key="2">
    <citation type="journal article" date="2017" name="J. Anim. Genet.">
        <title>Multiple reference genome sequences of hot pepper reveal the massive evolution of plant disease resistance genes by retroduplication.</title>
        <authorList>
            <person name="Kim S."/>
            <person name="Park J."/>
            <person name="Yeom S.-I."/>
            <person name="Kim Y.-M."/>
            <person name="Seo E."/>
            <person name="Kim K.-T."/>
            <person name="Kim M.-S."/>
            <person name="Lee J.M."/>
            <person name="Cheong K."/>
            <person name="Shin H.-S."/>
            <person name="Kim S.-B."/>
            <person name="Han K."/>
            <person name="Lee J."/>
            <person name="Park M."/>
            <person name="Lee H.-A."/>
            <person name="Lee H.-Y."/>
            <person name="Lee Y."/>
            <person name="Oh S."/>
            <person name="Lee J.H."/>
            <person name="Choi E."/>
            <person name="Choi E."/>
            <person name="Lee S.E."/>
            <person name="Jeon J."/>
            <person name="Kim H."/>
            <person name="Choi G."/>
            <person name="Song H."/>
            <person name="Lee J."/>
            <person name="Lee S.-C."/>
            <person name="Kwon J.-K."/>
            <person name="Lee H.-Y."/>
            <person name="Koo N."/>
            <person name="Hong Y."/>
            <person name="Kim R.W."/>
            <person name="Kang W.-H."/>
            <person name="Huh J.H."/>
            <person name="Kang B.-C."/>
            <person name="Yang T.-J."/>
            <person name="Lee Y.-H."/>
            <person name="Bennetzen J.L."/>
            <person name="Choi D."/>
        </authorList>
    </citation>
    <scope>NUCLEOTIDE SEQUENCE [LARGE SCALE GENOMIC DNA]</scope>
    <source>
        <strain evidence="3">cv. PBC81</strain>
    </source>
</reference>
<organism evidence="2 3">
    <name type="scientific">Capsicum baccatum</name>
    <name type="common">Peruvian pepper</name>
    <dbReference type="NCBI Taxonomy" id="33114"/>
    <lineage>
        <taxon>Eukaryota</taxon>
        <taxon>Viridiplantae</taxon>
        <taxon>Streptophyta</taxon>
        <taxon>Embryophyta</taxon>
        <taxon>Tracheophyta</taxon>
        <taxon>Spermatophyta</taxon>
        <taxon>Magnoliopsida</taxon>
        <taxon>eudicotyledons</taxon>
        <taxon>Gunneridae</taxon>
        <taxon>Pentapetalae</taxon>
        <taxon>asterids</taxon>
        <taxon>lamiids</taxon>
        <taxon>Solanales</taxon>
        <taxon>Solanaceae</taxon>
        <taxon>Solanoideae</taxon>
        <taxon>Capsiceae</taxon>
        <taxon>Capsicum</taxon>
    </lineage>
</organism>
<dbReference type="InterPro" id="IPR011989">
    <property type="entry name" value="ARM-like"/>
</dbReference>
<keyword evidence="1" id="KW-0833">Ubl conjugation pathway</keyword>
<dbReference type="PANTHER" id="PTHR23315:SF307">
    <property type="entry name" value="U-BOX DOMAIN-CONTAINING PROTEIN 19"/>
    <property type="match status" value="1"/>
</dbReference>
<reference evidence="2 3" key="1">
    <citation type="journal article" date="2017" name="Genome Biol.">
        <title>New reference genome sequences of hot pepper reveal the massive evolution of plant disease-resistance genes by retroduplication.</title>
        <authorList>
            <person name="Kim S."/>
            <person name="Park J."/>
            <person name="Yeom S.I."/>
            <person name="Kim Y.M."/>
            <person name="Seo E."/>
            <person name="Kim K.T."/>
            <person name="Kim M.S."/>
            <person name="Lee J.M."/>
            <person name="Cheong K."/>
            <person name="Shin H.S."/>
            <person name="Kim S.B."/>
            <person name="Han K."/>
            <person name="Lee J."/>
            <person name="Park M."/>
            <person name="Lee H.A."/>
            <person name="Lee H.Y."/>
            <person name="Lee Y."/>
            <person name="Oh S."/>
            <person name="Lee J.H."/>
            <person name="Choi E."/>
            <person name="Choi E."/>
            <person name="Lee S.E."/>
            <person name="Jeon J."/>
            <person name="Kim H."/>
            <person name="Choi G."/>
            <person name="Song H."/>
            <person name="Lee J."/>
            <person name="Lee S.C."/>
            <person name="Kwon J.K."/>
            <person name="Lee H.Y."/>
            <person name="Koo N."/>
            <person name="Hong Y."/>
            <person name="Kim R.W."/>
            <person name="Kang W.H."/>
            <person name="Huh J.H."/>
            <person name="Kang B.C."/>
            <person name="Yang T.J."/>
            <person name="Lee Y.H."/>
            <person name="Bennetzen J.L."/>
            <person name="Choi D."/>
        </authorList>
    </citation>
    <scope>NUCLEOTIDE SEQUENCE [LARGE SCALE GENOMIC DNA]</scope>
    <source>
        <strain evidence="3">cv. PBC81</strain>
    </source>
</reference>
<keyword evidence="3" id="KW-1185">Reference proteome</keyword>
<dbReference type="SUPFAM" id="SSF48371">
    <property type="entry name" value="ARM repeat"/>
    <property type="match status" value="1"/>
</dbReference>
<dbReference type="InterPro" id="IPR016024">
    <property type="entry name" value="ARM-type_fold"/>
</dbReference>
<evidence type="ECO:0000313" key="2">
    <source>
        <dbReference type="EMBL" id="PHT34176.1"/>
    </source>
</evidence>
<dbReference type="OrthoDB" id="784207at2759"/>
<dbReference type="PANTHER" id="PTHR23315">
    <property type="entry name" value="U BOX DOMAIN-CONTAINING"/>
    <property type="match status" value="1"/>
</dbReference>
<gene>
    <name evidence="2" type="ORF">CQW23_25976</name>
</gene>
<dbReference type="AlphaFoldDB" id="A0A2G2VMG8"/>
<accession>A0A2G2VMG8</accession>
<name>A0A2G2VMG8_CAPBA</name>
<comment type="caution">
    <text evidence="2">The sequence shown here is derived from an EMBL/GenBank/DDBJ whole genome shotgun (WGS) entry which is preliminary data.</text>
</comment>